<organism evidence="2 3">
    <name type="scientific">Clavibacter michiganensis subsp. insidiosus</name>
    <dbReference type="NCBI Taxonomy" id="33014"/>
    <lineage>
        <taxon>Bacteria</taxon>
        <taxon>Bacillati</taxon>
        <taxon>Actinomycetota</taxon>
        <taxon>Actinomycetes</taxon>
        <taxon>Micrococcales</taxon>
        <taxon>Microbacteriaceae</taxon>
        <taxon>Clavibacter</taxon>
    </lineage>
</organism>
<protein>
    <submittedName>
        <fullName evidence="2">Uncharacterized protein</fullName>
    </submittedName>
</protein>
<gene>
    <name evidence="2" type="ORF">DZF93_05000</name>
</gene>
<proteinExistence type="predicted"/>
<evidence type="ECO:0000313" key="2">
    <source>
        <dbReference type="EMBL" id="RIJ43854.1"/>
    </source>
</evidence>
<comment type="caution">
    <text evidence="2">The sequence shown here is derived from an EMBL/GenBank/DDBJ whole genome shotgun (WGS) entry which is preliminary data.</text>
</comment>
<name>A0A399SLE7_9MICO</name>
<feature type="compositionally biased region" description="Basic and acidic residues" evidence="1">
    <location>
        <begin position="1"/>
        <end position="21"/>
    </location>
</feature>
<accession>A0A399SLE7</accession>
<dbReference type="EMBL" id="QWEA01000124">
    <property type="protein sequence ID" value="RIJ43854.1"/>
    <property type="molecule type" value="Genomic_DNA"/>
</dbReference>
<feature type="region of interest" description="Disordered" evidence="1">
    <location>
        <begin position="1"/>
        <end position="64"/>
    </location>
</feature>
<dbReference type="AlphaFoldDB" id="A0A399SLE7"/>
<evidence type="ECO:0000313" key="3">
    <source>
        <dbReference type="Proteomes" id="UP000266634"/>
    </source>
</evidence>
<feature type="non-terminal residue" evidence="2">
    <location>
        <position position="64"/>
    </location>
</feature>
<reference evidence="2 3" key="1">
    <citation type="submission" date="2018-08" db="EMBL/GenBank/DDBJ databases">
        <title>Genome Sequence of Clavibacter michiganensis Subspecies type strains, and the Atypical Peach-Colored Strains Isolated from Tomato.</title>
        <authorList>
            <person name="Osdaghi E."/>
            <person name="Portier P."/>
            <person name="Briand M."/>
            <person name="Jacques M.-A."/>
        </authorList>
    </citation>
    <scope>NUCLEOTIDE SEQUENCE [LARGE SCALE GENOMIC DNA]</scope>
    <source>
        <strain evidence="2 3">CFBP 6488</strain>
    </source>
</reference>
<sequence>MGERISGRNKGACDRVPKLSEEPAAQPLARKPADRTLPKASRHKNGPAGSVAVPRSGSDGAQRP</sequence>
<evidence type="ECO:0000256" key="1">
    <source>
        <dbReference type="SAM" id="MobiDB-lite"/>
    </source>
</evidence>
<dbReference type="Proteomes" id="UP000266634">
    <property type="component" value="Unassembled WGS sequence"/>
</dbReference>